<keyword evidence="2" id="KW-1185">Reference proteome</keyword>
<evidence type="ECO:0000313" key="2">
    <source>
        <dbReference type="Proteomes" id="UP000199468"/>
    </source>
</evidence>
<dbReference type="RefSeq" id="WP_091861363.1">
    <property type="nucleotide sequence ID" value="NZ_FNBZ01000008.1"/>
</dbReference>
<comment type="caution">
    <text evidence="1">The sequence shown here is derived from an EMBL/GenBank/DDBJ whole genome shotgun (WGS) entry which is preliminary data.</text>
</comment>
<protein>
    <submittedName>
        <fullName evidence="1">Type VI secretion system protein ImpM</fullName>
    </submittedName>
</protein>
<dbReference type="Gene3D" id="3.40.1730.10">
    <property type="entry name" value="pa0076 domain"/>
    <property type="match status" value="1"/>
</dbReference>
<gene>
    <name evidence="1" type="ORF">SAMN05421844_108266</name>
</gene>
<dbReference type="Proteomes" id="UP000199468">
    <property type="component" value="Unassembled WGS sequence"/>
</dbReference>
<accession>A0ABY0P5S9</accession>
<proteinExistence type="predicted"/>
<dbReference type="PIRSF" id="PIRSF029287">
    <property type="entry name" value="UCP029287"/>
    <property type="match status" value="1"/>
</dbReference>
<dbReference type="InterPro" id="IPR038225">
    <property type="entry name" value="TagF_sf"/>
</dbReference>
<dbReference type="NCBIfam" id="TIGR03373">
    <property type="entry name" value="VI_minor_4"/>
    <property type="match status" value="1"/>
</dbReference>
<name>A0ABY0P5S9_9HYPH</name>
<organism evidence="1 2">
    <name type="scientific">Bosea robiniae</name>
    <dbReference type="NCBI Taxonomy" id="1036780"/>
    <lineage>
        <taxon>Bacteria</taxon>
        <taxon>Pseudomonadati</taxon>
        <taxon>Pseudomonadota</taxon>
        <taxon>Alphaproteobacteria</taxon>
        <taxon>Hyphomicrobiales</taxon>
        <taxon>Boseaceae</taxon>
        <taxon>Bosea</taxon>
    </lineage>
</organism>
<evidence type="ECO:0000313" key="1">
    <source>
        <dbReference type="EMBL" id="SDH43392.1"/>
    </source>
</evidence>
<dbReference type="InterPro" id="IPR017748">
    <property type="entry name" value="TagF"/>
</dbReference>
<dbReference type="EMBL" id="FNBZ01000008">
    <property type="protein sequence ID" value="SDH43392.1"/>
    <property type="molecule type" value="Genomic_DNA"/>
</dbReference>
<dbReference type="Pfam" id="PF09867">
    <property type="entry name" value="TagF_N"/>
    <property type="match status" value="1"/>
</dbReference>
<reference evidence="1 2" key="1">
    <citation type="submission" date="2016-10" db="EMBL/GenBank/DDBJ databases">
        <authorList>
            <person name="Varghese N."/>
            <person name="Submissions S."/>
        </authorList>
    </citation>
    <scope>NUCLEOTIDE SEQUENCE [LARGE SCALE GENOMIC DNA]</scope>
    <source>
        <strain evidence="1 2">DSM 26672</strain>
    </source>
</reference>
<sequence length="235" mass="25192">MPCGLFGKLPAKRDFIALNAPSGFLGAYEKWLQGGLTASRLELGNRWQEAYLNAPIWRFWLGGAHGGQTVAGAFMPSVDGVGRYFPLTVFATAGPGAAIPPPELDPQDIWFEAMEDFLLQALEPQASYEAVAQRLSALPVPNDHHLAAPPQDMVRLADGTIVSAAIASGFPERLAALRVEDHARSYAHACYLWTVGGANFEPLALTGHALPDPYLFAGLLTGRFDGHLAPERAGS</sequence>